<feature type="compositionally biased region" description="Polar residues" evidence="1">
    <location>
        <begin position="104"/>
        <end position="113"/>
    </location>
</feature>
<keyword evidence="3" id="KW-1185">Reference proteome</keyword>
<comment type="caution">
    <text evidence="2">The sequence shown here is derived from an EMBL/GenBank/DDBJ whole genome shotgun (WGS) entry which is preliminary data.</text>
</comment>
<evidence type="ECO:0000313" key="2">
    <source>
        <dbReference type="EMBL" id="KAG6115955.1"/>
    </source>
</evidence>
<dbReference type="Proteomes" id="UP000732380">
    <property type="component" value="Unassembled WGS sequence"/>
</dbReference>
<sequence length="870" mass="94244">MKRGGKQREELLQEASPPIPLPQPLPPIPEVYKSTMTPKLFGKLLERMRRESESSIVSNATAAAAFTVSSAASTRDRNVSKQNSEVRSHAAKSSHQRNKRKGSSLKSQISDPTLNHVGSFPLGLSLHQGPPGPAFEGRPSMESMPSPVGTFPDSATGSFHDQSRRLDTSFQLTLAPPRLSPMEYVRMYMLHQADAQRRGQKCLLPAPQKQWFWTPKWEEFLIIPRIPPAIKRGGVPEYRSPREDWTFSVQSPQSFEPPASSFGHVRPITGCPRLSLHLGGLTTLMPSVMNLTSLGMSRAVDSYELGSIPRTTSRRPSMSSDGRRTSLTTLAENEAWTSSPWEDAPGFFANADTHSARQLSRASLAVRCELSAHSDPRVWDTVSPTCSGDLSPPIDGSIPPAFKALIDSSESMHPLPLFFGNRSGQNTNHIVSSTVQCKLLKVEDGLTPGRIQSVVASLMDGGDDDTDSDASHSTLACEHSPGILLTSSQPGSGTGKDVGQRNSPIETTPTSRKGQHRSPRLEGNRRHSLDPHTPIHSHTRHASLESVLDQTAHSLISPSISSSSCFFDDPFFDPRNDLPPWSTSPQQPYPQTPHTPIPDSPTLGQGEVNVANNLKSHTGYTSTDRASPPLQSHQTRTLDNTGHTARHGYSSSFALNRAKSHEAFTLLPRLSSSRNYDTRMGAVEEDGQVPPRSGRSAEAPMTIREGHTVSDRTTALALRDYDTASRLTSAVVSHHLQLAADPDRAASATRKGKGKDGAGHRKTTFGSLLAKHGRRRSCSSGSSISISISKPAGVFENKFDAETNLEYAGENQGCGFEPDSSLNVSGPLLQRAKQQQGGDASGASHASHPTSSSLAGLKEKWRLKTGHARS</sequence>
<feature type="region of interest" description="Disordered" evidence="1">
    <location>
        <begin position="1"/>
        <end position="30"/>
    </location>
</feature>
<feature type="compositionally biased region" description="Basic and acidic residues" evidence="1">
    <location>
        <begin position="1"/>
        <end position="11"/>
    </location>
</feature>
<accession>A0A9P7TXE4</accession>
<dbReference type="AlphaFoldDB" id="A0A9P7TXE4"/>
<evidence type="ECO:0000313" key="3">
    <source>
        <dbReference type="Proteomes" id="UP000732380"/>
    </source>
</evidence>
<feature type="region of interest" description="Disordered" evidence="1">
    <location>
        <begin position="829"/>
        <end position="870"/>
    </location>
</feature>
<feature type="region of interest" description="Disordered" evidence="1">
    <location>
        <begin position="740"/>
        <end position="784"/>
    </location>
</feature>
<protein>
    <submittedName>
        <fullName evidence="2">Uncharacterized protein</fullName>
    </submittedName>
</protein>
<feature type="compositionally biased region" description="Basic residues" evidence="1">
    <location>
        <begin position="89"/>
        <end position="103"/>
    </location>
</feature>
<feature type="compositionally biased region" description="Pro residues" evidence="1">
    <location>
        <begin position="587"/>
        <end position="599"/>
    </location>
</feature>
<proteinExistence type="predicted"/>
<name>A0A9P7TXE4_9HYPO</name>
<feature type="compositionally biased region" description="Pro residues" evidence="1">
    <location>
        <begin position="17"/>
        <end position="29"/>
    </location>
</feature>
<feature type="compositionally biased region" description="Basic and acidic residues" evidence="1">
    <location>
        <begin position="519"/>
        <end position="530"/>
    </location>
</feature>
<feature type="compositionally biased region" description="Polar residues" evidence="1">
    <location>
        <begin position="610"/>
        <end position="645"/>
    </location>
</feature>
<feature type="region of interest" description="Disordered" evidence="1">
    <location>
        <begin position="458"/>
        <end position="537"/>
    </location>
</feature>
<dbReference type="EMBL" id="SRQM01000197">
    <property type="protein sequence ID" value="KAG6115955.1"/>
    <property type="molecule type" value="Genomic_DNA"/>
</dbReference>
<feature type="region of interest" description="Disordered" evidence="1">
    <location>
        <begin position="576"/>
        <end position="645"/>
    </location>
</feature>
<gene>
    <name evidence="2" type="ORF">E4U13_002230</name>
</gene>
<feature type="compositionally biased region" description="Basic and acidic residues" evidence="1">
    <location>
        <begin position="74"/>
        <end position="88"/>
    </location>
</feature>
<feature type="compositionally biased region" description="Polar residues" evidence="1">
    <location>
        <begin position="500"/>
        <end position="512"/>
    </location>
</feature>
<organism evidence="2 3">
    <name type="scientific">Claviceps humidiphila</name>
    <dbReference type="NCBI Taxonomy" id="1294629"/>
    <lineage>
        <taxon>Eukaryota</taxon>
        <taxon>Fungi</taxon>
        <taxon>Dikarya</taxon>
        <taxon>Ascomycota</taxon>
        <taxon>Pezizomycotina</taxon>
        <taxon>Sordariomycetes</taxon>
        <taxon>Hypocreomycetidae</taxon>
        <taxon>Hypocreales</taxon>
        <taxon>Clavicipitaceae</taxon>
        <taxon>Claviceps</taxon>
    </lineage>
</organism>
<evidence type="ECO:0000256" key="1">
    <source>
        <dbReference type="SAM" id="MobiDB-lite"/>
    </source>
</evidence>
<reference evidence="2 3" key="1">
    <citation type="journal article" date="2020" name="bioRxiv">
        <title>Whole genome comparisons of ergot fungi reveals the divergence and evolution of species within the genus Claviceps are the result of varying mechanisms driving genome evolution and host range expansion.</title>
        <authorList>
            <person name="Wyka S.A."/>
            <person name="Mondo S.J."/>
            <person name="Liu M."/>
            <person name="Dettman J."/>
            <person name="Nalam V."/>
            <person name="Broders K.D."/>
        </authorList>
    </citation>
    <scope>NUCLEOTIDE SEQUENCE [LARGE SCALE GENOMIC DNA]</scope>
    <source>
        <strain evidence="2 3">LM576</strain>
    </source>
</reference>
<feature type="region of interest" description="Disordered" evidence="1">
    <location>
        <begin position="67"/>
        <end position="145"/>
    </location>
</feature>